<dbReference type="CDD" id="cd01878">
    <property type="entry name" value="HflX"/>
    <property type="match status" value="1"/>
</dbReference>
<dbReference type="AlphaFoldDB" id="A0A538THT2"/>
<protein>
    <recommendedName>
        <fullName evidence="6">GTPase HflX</fullName>
    </recommendedName>
    <alternativeName>
        <fullName evidence="6">GTP-binding protein HflX</fullName>
    </alternativeName>
</protein>
<dbReference type="Pfam" id="PF13167">
    <property type="entry name" value="GTP-bdg_N"/>
    <property type="match status" value="1"/>
</dbReference>
<keyword evidence="1 6" id="KW-0963">Cytoplasm</keyword>
<dbReference type="Pfam" id="PF16360">
    <property type="entry name" value="GTP-bdg_M"/>
    <property type="match status" value="1"/>
</dbReference>
<dbReference type="InterPro" id="IPR006073">
    <property type="entry name" value="GTP-bd"/>
</dbReference>
<keyword evidence="5 6" id="KW-0342">GTP-binding</keyword>
<dbReference type="NCBIfam" id="TIGR03156">
    <property type="entry name" value="GTP_HflX"/>
    <property type="match status" value="1"/>
</dbReference>
<dbReference type="GO" id="GO:0005737">
    <property type="term" value="C:cytoplasm"/>
    <property type="evidence" value="ECO:0007669"/>
    <property type="project" value="UniProtKB-SubCell"/>
</dbReference>
<dbReference type="GO" id="GO:0005525">
    <property type="term" value="F:GTP binding"/>
    <property type="evidence" value="ECO:0007669"/>
    <property type="project" value="UniProtKB-UniRule"/>
</dbReference>
<feature type="binding site" evidence="7">
    <location>
        <begin position="207"/>
        <end position="214"/>
    </location>
    <ligand>
        <name>GTP</name>
        <dbReference type="ChEBI" id="CHEBI:37565"/>
    </ligand>
</feature>
<sequence>MSRVAASTRRRRERAILAGRAPARFANGADPFTELRLLAETAGAEVLGEVLQRRASVRSSTFLSKGKIEEVRLLSEEQDATLLLMDDDLSPAQSRNLEEELDLRVVDRSGLILDIFARRARTREARLQVELAQLEYVLPRLTRMWEHLSRLGGGIGTRGPGETQLEVDRRRIRERIAKLKRELEGVVRERRVQRKGRLGCYKVSLVGYTNAGKSTLFNALTRARVFVEDQLFATLDPTTRVYATSGRTRALLTDTVGFIRKLPAHLVASFRATLEEVTEADLLLHVVDAAEPSPQVHIDAVESVLEEIGALGRPRLLVFNKIDALADEVGLIGLRAQHPGAVFVSAVTREGIPELREESIRRLRAEDGSLRQQESPNGE</sequence>
<keyword evidence="9" id="KW-0175">Coiled coil</keyword>
<feature type="binding site" evidence="7">
    <location>
        <begin position="232"/>
        <end position="236"/>
    </location>
    <ligand>
        <name>GTP</name>
        <dbReference type="ChEBI" id="CHEBI:37565"/>
    </ligand>
</feature>
<dbReference type="Gene3D" id="3.40.50.11060">
    <property type="entry name" value="GTPase HflX, N-terminal domain"/>
    <property type="match status" value="1"/>
</dbReference>
<evidence type="ECO:0000256" key="9">
    <source>
        <dbReference type="SAM" id="Coils"/>
    </source>
</evidence>
<dbReference type="PANTHER" id="PTHR10229:SF0">
    <property type="entry name" value="GTP-BINDING PROTEIN 6-RELATED"/>
    <property type="match status" value="1"/>
</dbReference>
<dbReference type="PROSITE" id="PS51705">
    <property type="entry name" value="G_HFLX"/>
    <property type="match status" value="1"/>
</dbReference>
<evidence type="ECO:0000256" key="5">
    <source>
        <dbReference type="ARBA" id="ARBA00023134"/>
    </source>
</evidence>
<dbReference type="InterPro" id="IPR042108">
    <property type="entry name" value="GTPase_HflX_N_sf"/>
</dbReference>
<dbReference type="GO" id="GO:0046872">
    <property type="term" value="F:metal ion binding"/>
    <property type="evidence" value="ECO:0007669"/>
    <property type="project" value="UniProtKB-KW"/>
</dbReference>
<dbReference type="PANTHER" id="PTHR10229">
    <property type="entry name" value="GTP-BINDING PROTEIN HFLX"/>
    <property type="match status" value="1"/>
</dbReference>
<dbReference type="SUPFAM" id="SSF52540">
    <property type="entry name" value="P-loop containing nucleoside triphosphate hydrolases"/>
    <property type="match status" value="1"/>
</dbReference>
<feature type="binding site" evidence="8">
    <location>
        <position position="214"/>
    </location>
    <ligand>
        <name>Mg(2+)</name>
        <dbReference type="ChEBI" id="CHEBI:18420"/>
    </ligand>
</feature>
<dbReference type="Proteomes" id="UP000317691">
    <property type="component" value="Unassembled WGS sequence"/>
</dbReference>
<evidence type="ECO:0000313" key="12">
    <source>
        <dbReference type="Proteomes" id="UP000317691"/>
    </source>
</evidence>
<comment type="subcellular location">
    <subcellularLocation>
        <location evidence="6">Cytoplasm</location>
    </subcellularLocation>
    <text evidence="6">May associate with membranes.</text>
</comment>
<comment type="function">
    <text evidence="6">GTPase that associates with the 50S ribosomal subunit and may have a role during protein synthesis or ribosome biogenesis.</text>
</comment>
<feature type="binding site" evidence="7">
    <location>
        <begin position="254"/>
        <end position="257"/>
    </location>
    <ligand>
        <name>GTP</name>
        <dbReference type="ChEBI" id="CHEBI:37565"/>
    </ligand>
</feature>
<feature type="binding site" evidence="8">
    <location>
        <position position="234"/>
    </location>
    <ligand>
        <name>Mg(2+)</name>
        <dbReference type="ChEBI" id="CHEBI:18420"/>
    </ligand>
</feature>
<feature type="domain" description="Hflx-type G" evidence="10">
    <location>
        <begin position="201"/>
        <end position="367"/>
    </location>
</feature>
<proteinExistence type="inferred from homology"/>
<gene>
    <name evidence="6 11" type="primary">hflX</name>
    <name evidence="11" type="ORF">E6K79_11025</name>
</gene>
<dbReference type="PIRSF" id="PIRSF006809">
    <property type="entry name" value="GTP-binding_hflX_prd"/>
    <property type="match status" value="1"/>
</dbReference>
<dbReference type="HAMAP" id="MF_00900">
    <property type="entry name" value="GTPase_HflX"/>
    <property type="match status" value="1"/>
</dbReference>
<feature type="coiled-coil region" evidence="9">
    <location>
        <begin position="162"/>
        <end position="189"/>
    </location>
</feature>
<keyword evidence="2 8" id="KW-0479">Metal-binding</keyword>
<accession>A0A538THT2</accession>
<comment type="similarity">
    <text evidence="6">Belongs to the TRAFAC class OBG-HflX-like GTPase superfamily. HflX GTPase family.</text>
</comment>
<dbReference type="GO" id="GO:0003924">
    <property type="term" value="F:GTPase activity"/>
    <property type="evidence" value="ECO:0007669"/>
    <property type="project" value="UniProtKB-UniRule"/>
</dbReference>
<comment type="subunit">
    <text evidence="6">Monomer. Associates with the 50S ribosomal subunit.</text>
</comment>
<evidence type="ECO:0000313" key="11">
    <source>
        <dbReference type="EMBL" id="TMQ63168.1"/>
    </source>
</evidence>
<dbReference type="PRINTS" id="PR00326">
    <property type="entry name" value="GTP1OBG"/>
</dbReference>
<dbReference type="Gene3D" id="6.10.250.2860">
    <property type="match status" value="1"/>
</dbReference>
<evidence type="ECO:0000256" key="3">
    <source>
        <dbReference type="ARBA" id="ARBA00022741"/>
    </source>
</evidence>
<evidence type="ECO:0000259" key="10">
    <source>
        <dbReference type="PROSITE" id="PS51705"/>
    </source>
</evidence>
<comment type="caution">
    <text evidence="11">The sequence shown here is derived from an EMBL/GenBank/DDBJ whole genome shotgun (WGS) entry which is preliminary data.</text>
</comment>
<dbReference type="InterPro" id="IPR030394">
    <property type="entry name" value="G_HFLX_dom"/>
</dbReference>
<dbReference type="EMBL" id="VBOZ01000033">
    <property type="protein sequence ID" value="TMQ63168.1"/>
    <property type="molecule type" value="Genomic_DNA"/>
</dbReference>
<organism evidence="11 12">
    <name type="scientific">Eiseniibacteriota bacterium</name>
    <dbReference type="NCBI Taxonomy" id="2212470"/>
    <lineage>
        <taxon>Bacteria</taxon>
        <taxon>Candidatus Eiseniibacteriota</taxon>
    </lineage>
</organism>
<feature type="binding site" evidence="7">
    <location>
        <begin position="320"/>
        <end position="323"/>
    </location>
    <ligand>
        <name>GTP</name>
        <dbReference type="ChEBI" id="CHEBI:37565"/>
    </ligand>
</feature>
<dbReference type="InterPro" id="IPR025121">
    <property type="entry name" value="GTPase_HflX_N"/>
</dbReference>
<comment type="cofactor">
    <cofactor evidence="8">
        <name>Mg(2+)</name>
        <dbReference type="ChEBI" id="CHEBI:18420"/>
    </cofactor>
</comment>
<dbReference type="InterPro" id="IPR016496">
    <property type="entry name" value="GTPase_HflX"/>
</dbReference>
<evidence type="ECO:0000256" key="6">
    <source>
        <dbReference type="HAMAP-Rule" id="MF_00900"/>
    </source>
</evidence>
<dbReference type="FunFam" id="3.40.50.11060:FF:000001">
    <property type="entry name" value="GTPase HflX"/>
    <property type="match status" value="1"/>
</dbReference>
<keyword evidence="4 8" id="KW-0460">Magnesium</keyword>
<dbReference type="Pfam" id="PF01926">
    <property type="entry name" value="MMR_HSR1"/>
    <property type="match status" value="1"/>
</dbReference>
<evidence type="ECO:0000256" key="7">
    <source>
        <dbReference type="PIRSR" id="PIRSR006809-1"/>
    </source>
</evidence>
<evidence type="ECO:0000256" key="8">
    <source>
        <dbReference type="PIRSR" id="PIRSR006809-2"/>
    </source>
</evidence>
<name>A0A538THT2_UNCEI</name>
<dbReference type="InterPro" id="IPR027417">
    <property type="entry name" value="P-loop_NTPase"/>
</dbReference>
<evidence type="ECO:0000256" key="4">
    <source>
        <dbReference type="ARBA" id="ARBA00022842"/>
    </source>
</evidence>
<dbReference type="GO" id="GO:0043022">
    <property type="term" value="F:ribosome binding"/>
    <property type="evidence" value="ECO:0007669"/>
    <property type="project" value="TreeGrafter"/>
</dbReference>
<reference evidence="11 12" key="1">
    <citation type="journal article" date="2019" name="Nat. Microbiol.">
        <title>Mediterranean grassland soil C-N compound turnover is dependent on rainfall and depth, and is mediated by genomically divergent microorganisms.</title>
        <authorList>
            <person name="Diamond S."/>
            <person name="Andeer P.F."/>
            <person name="Li Z."/>
            <person name="Crits-Christoph A."/>
            <person name="Burstein D."/>
            <person name="Anantharaman K."/>
            <person name="Lane K.R."/>
            <person name="Thomas B.C."/>
            <person name="Pan C."/>
            <person name="Northen T.R."/>
            <person name="Banfield J.F."/>
        </authorList>
    </citation>
    <scope>NUCLEOTIDE SEQUENCE [LARGE SCALE GENOMIC DNA]</scope>
    <source>
        <strain evidence="11">WS_9</strain>
    </source>
</reference>
<evidence type="ECO:0000256" key="1">
    <source>
        <dbReference type="ARBA" id="ARBA00022490"/>
    </source>
</evidence>
<dbReference type="Gene3D" id="3.40.50.300">
    <property type="entry name" value="P-loop containing nucleotide triphosphate hydrolases"/>
    <property type="match status" value="1"/>
</dbReference>
<keyword evidence="3 6" id="KW-0547">Nucleotide-binding</keyword>
<dbReference type="InterPro" id="IPR032305">
    <property type="entry name" value="GTP-bd_M"/>
</dbReference>
<evidence type="ECO:0000256" key="2">
    <source>
        <dbReference type="ARBA" id="ARBA00022723"/>
    </source>
</evidence>